<dbReference type="InterPro" id="IPR002347">
    <property type="entry name" value="SDR_fam"/>
</dbReference>
<evidence type="ECO:0000313" key="2">
    <source>
        <dbReference type="EnsemblPlants" id="Pp3c21_9830V3.3"/>
    </source>
</evidence>
<dbReference type="AlphaFoldDB" id="A0A7I4C7Q9"/>
<evidence type="ECO:0000256" key="1">
    <source>
        <dbReference type="ARBA" id="ARBA00023002"/>
    </source>
</evidence>
<dbReference type="EMBL" id="ABEU02000021">
    <property type="status" value="NOT_ANNOTATED_CDS"/>
    <property type="molecule type" value="Genomic_DNA"/>
</dbReference>
<sequence>MAIAATCIGSLLPRPSWRIPNSATRLDEFKFQSMLARKVAKKNCRKGLCRAMQSSSSSSQRHVIITGGNTGIGKATATELARQGMAVTIACRNVEKGKQAVADIIRESSNPSVRVMELDLASFASIRQFAAGYLHLGLPLNSLVNHLGHFLLTSLLLGKLKSCASPGMKSRVVVLASAAERIGNIDFNDLNYKSRSYNNWLAYGQSKLANCLFSLELSRRCTSLGIPVTSNSMHPGIVDTELIRYVFPQALDRSLPFSGLRPVVTKLLGLKTPKQGASTSVYLANSSEMEGLTGGYYEDSRKANPSARATDTELSFKLWAVSEELTNTTDILEPLQLSARASQGVSMISHRLTNFSS</sequence>
<dbReference type="Pfam" id="PF00106">
    <property type="entry name" value="adh_short"/>
    <property type="match status" value="1"/>
</dbReference>
<dbReference type="Gene3D" id="3.40.50.720">
    <property type="entry name" value="NAD(P)-binding Rossmann-like Domain"/>
    <property type="match status" value="1"/>
</dbReference>
<dbReference type="Gramene" id="Pp3c21_9830V3.3">
    <property type="protein sequence ID" value="Pp3c21_9830V3.3"/>
    <property type="gene ID" value="Pp3c21_9830"/>
</dbReference>
<dbReference type="SUPFAM" id="SSF51735">
    <property type="entry name" value="NAD(P)-binding Rossmann-fold domains"/>
    <property type="match status" value="1"/>
</dbReference>
<dbReference type="EnsemblPlants" id="Pp3c21_9830V3.3">
    <property type="protein sequence ID" value="Pp3c21_9830V3.3"/>
    <property type="gene ID" value="Pp3c21_9830"/>
</dbReference>
<dbReference type="GO" id="GO:0016491">
    <property type="term" value="F:oxidoreductase activity"/>
    <property type="evidence" value="ECO:0007669"/>
    <property type="project" value="UniProtKB-KW"/>
</dbReference>
<keyword evidence="3" id="KW-1185">Reference proteome</keyword>
<dbReference type="InterPro" id="IPR036291">
    <property type="entry name" value="NAD(P)-bd_dom_sf"/>
</dbReference>
<accession>A0A7I4C7Q9</accession>
<dbReference type="PRINTS" id="PR00081">
    <property type="entry name" value="GDHRDH"/>
</dbReference>
<reference evidence="2 3" key="2">
    <citation type="journal article" date="2018" name="Plant J.">
        <title>The Physcomitrella patens chromosome-scale assembly reveals moss genome structure and evolution.</title>
        <authorList>
            <person name="Lang D."/>
            <person name="Ullrich K.K."/>
            <person name="Murat F."/>
            <person name="Fuchs J."/>
            <person name="Jenkins J."/>
            <person name="Haas F.B."/>
            <person name="Piednoel M."/>
            <person name="Gundlach H."/>
            <person name="Van Bel M."/>
            <person name="Meyberg R."/>
            <person name="Vives C."/>
            <person name="Morata J."/>
            <person name="Symeonidi A."/>
            <person name="Hiss M."/>
            <person name="Muchero W."/>
            <person name="Kamisugi Y."/>
            <person name="Saleh O."/>
            <person name="Blanc G."/>
            <person name="Decker E.L."/>
            <person name="van Gessel N."/>
            <person name="Grimwood J."/>
            <person name="Hayes R.D."/>
            <person name="Graham S.W."/>
            <person name="Gunter L.E."/>
            <person name="McDaniel S.F."/>
            <person name="Hoernstein S.N.W."/>
            <person name="Larsson A."/>
            <person name="Li F.W."/>
            <person name="Perroud P.F."/>
            <person name="Phillips J."/>
            <person name="Ranjan P."/>
            <person name="Rokshar D.S."/>
            <person name="Rothfels C.J."/>
            <person name="Schneider L."/>
            <person name="Shu S."/>
            <person name="Stevenson D.W."/>
            <person name="Thummler F."/>
            <person name="Tillich M."/>
            <person name="Villarreal Aguilar J.C."/>
            <person name="Widiez T."/>
            <person name="Wong G.K."/>
            <person name="Wymore A."/>
            <person name="Zhang Y."/>
            <person name="Zimmer A.D."/>
            <person name="Quatrano R.S."/>
            <person name="Mayer K.F.X."/>
            <person name="Goodstein D."/>
            <person name="Casacuberta J.M."/>
            <person name="Vandepoele K."/>
            <person name="Reski R."/>
            <person name="Cuming A.C."/>
            <person name="Tuskan G.A."/>
            <person name="Maumus F."/>
            <person name="Salse J."/>
            <person name="Schmutz J."/>
            <person name="Rensing S.A."/>
        </authorList>
    </citation>
    <scope>NUCLEOTIDE SEQUENCE [LARGE SCALE GENOMIC DNA]</scope>
    <source>
        <strain evidence="2 3">cv. Gransden 2004</strain>
    </source>
</reference>
<keyword evidence="1" id="KW-0560">Oxidoreductase</keyword>
<name>A0A7I4C7Q9_PHYPA</name>
<reference evidence="2 3" key="1">
    <citation type="journal article" date="2008" name="Science">
        <title>The Physcomitrella genome reveals evolutionary insights into the conquest of land by plants.</title>
        <authorList>
            <person name="Rensing S."/>
            <person name="Lang D."/>
            <person name="Zimmer A."/>
            <person name="Terry A."/>
            <person name="Salamov A."/>
            <person name="Shapiro H."/>
            <person name="Nishiyama T."/>
            <person name="Perroud P.-F."/>
            <person name="Lindquist E."/>
            <person name="Kamisugi Y."/>
            <person name="Tanahashi T."/>
            <person name="Sakakibara K."/>
            <person name="Fujita T."/>
            <person name="Oishi K."/>
            <person name="Shin-I T."/>
            <person name="Kuroki Y."/>
            <person name="Toyoda A."/>
            <person name="Suzuki Y."/>
            <person name="Hashimoto A."/>
            <person name="Yamaguchi K."/>
            <person name="Sugano A."/>
            <person name="Kohara Y."/>
            <person name="Fujiyama A."/>
            <person name="Anterola A."/>
            <person name="Aoki S."/>
            <person name="Ashton N."/>
            <person name="Barbazuk W.B."/>
            <person name="Barker E."/>
            <person name="Bennetzen J."/>
            <person name="Bezanilla M."/>
            <person name="Blankenship R."/>
            <person name="Cho S.H."/>
            <person name="Dutcher S."/>
            <person name="Estelle M."/>
            <person name="Fawcett J.A."/>
            <person name="Gundlach H."/>
            <person name="Hanada K."/>
            <person name="Heyl A."/>
            <person name="Hicks K.A."/>
            <person name="Hugh J."/>
            <person name="Lohr M."/>
            <person name="Mayer K."/>
            <person name="Melkozernov A."/>
            <person name="Murata T."/>
            <person name="Nelson D."/>
            <person name="Pils B."/>
            <person name="Prigge M."/>
            <person name="Reiss B."/>
            <person name="Renner T."/>
            <person name="Rombauts S."/>
            <person name="Rushton P."/>
            <person name="Sanderfoot A."/>
            <person name="Schween G."/>
            <person name="Shiu S.-H."/>
            <person name="Stueber K."/>
            <person name="Theodoulou F.L."/>
            <person name="Tu H."/>
            <person name="Van de Peer Y."/>
            <person name="Verrier P.J."/>
            <person name="Waters E."/>
            <person name="Wood A."/>
            <person name="Yang L."/>
            <person name="Cove D."/>
            <person name="Cuming A."/>
            <person name="Hasebe M."/>
            <person name="Lucas S."/>
            <person name="Mishler D.B."/>
            <person name="Reski R."/>
            <person name="Grigoriev I."/>
            <person name="Quatrano R.S."/>
            <person name="Boore J.L."/>
        </authorList>
    </citation>
    <scope>NUCLEOTIDE SEQUENCE [LARGE SCALE GENOMIC DNA]</scope>
    <source>
        <strain evidence="2 3">cv. Gransden 2004</strain>
    </source>
</reference>
<gene>
    <name evidence="2" type="primary">LOC112273947</name>
</gene>
<proteinExistence type="predicted"/>
<organism evidence="2 3">
    <name type="scientific">Physcomitrium patens</name>
    <name type="common">Spreading-leaved earth moss</name>
    <name type="synonym">Physcomitrella patens</name>
    <dbReference type="NCBI Taxonomy" id="3218"/>
    <lineage>
        <taxon>Eukaryota</taxon>
        <taxon>Viridiplantae</taxon>
        <taxon>Streptophyta</taxon>
        <taxon>Embryophyta</taxon>
        <taxon>Bryophyta</taxon>
        <taxon>Bryophytina</taxon>
        <taxon>Bryopsida</taxon>
        <taxon>Funariidae</taxon>
        <taxon>Funariales</taxon>
        <taxon>Funariaceae</taxon>
        <taxon>Physcomitrium</taxon>
    </lineage>
</organism>
<reference evidence="2" key="3">
    <citation type="submission" date="2020-12" db="UniProtKB">
        <authorList>
            <consortium name="EnsemblPlants"/>
        </authorList>
    </citation>
    <scope>IDENTIFICATION</scope>
</reference>
<dbReference type="PANTHER" id="PTHR43157:SF31">
    <property type="entry name" value="PHOSPHATIDYLINOSITOL-GLYCAN BIOSYNTHESIS CLASS F PROTEIN"/>
    <property type="match status" value="1"/>
</dbReference>
<protein>
    <submittedName>
        <fullName evidence="2">Uncharacterized protein</fullName>
    </submittedName>
</protein>
<evidence type="ECO:0000313" key="3">
    <source>
        <dbReference type="Proteomes" id="UP000006727"/>
    </source>
</evidence>
<dbReference type="Proteomes" id="UP000006727">
    <property type="component" value="Chromosome 21"/>
</dbReference>
<dbReference type="PANTHER" id="PTHR43157">
    <property type="entry name" value="PHOSPHATIDYLINOSITOL-GLYCAN BIOSYNTHESIS CLASS F PROTEIN-RELATED"/>
    <property type="match status" value="1"/>
</dbReference>